<dbReference type="OrthoDB" id="376834at2759"/>
<dbReference type="AlphaFoldDB" id="A0A0L0CTB6"/>
<name>A0A0L0CTB6_PLAFA</name>
<reference evidence="2" key="2">
    <citation type="submission" date="2015-07" db="EMBL/GenBank/DDBJ databases">
        <title>The genome sequence of Plasmodium falciparum RAJ116.</title>
        <authorList>
            <consortium name="The Broad Institute Genome Sequencing Platform"/>
            <person name="Volkman S.K."/>
            <person name="Neafsey D.E."/>
            <person name="Dash A.P."/>
            <person name="Chitnis C.E."/>
            <person name="Hartl D.L."/>
            <person name="Young S.K."/>
            <person name="Kodira C.D."/>
            <person name="Zeng Q."/>
            <person name="Koehrsen M."/>
            <person name="Godfrey P."/>
            <person name="Alvarado L."/>
            <person name="Berlin A."/>
            <person name="Borenstein D."/>
            <person name="Chen Z."/>
            <person name="Engels R."/>
            <person name="Freedman E."/>
            <person name="Gellesch M."/>
            <person name="Goldberg J."/>
            <person name="Griggs A."/>
            <person name="Gujja S."/>
            <person name="Heiman D."/>
            <person name="Hepburn T."/>
            <person name="Howarth C."/>
            <person name="Jen D."/>
            <person name="Larson L."/>
            <person name="Lewis B."/>
            <person name="Mehta T."/>
            <person name="Park D."/>
            <person name="Pearson M."/>
            <person name="Roberts A."/>
            <person name="Saif S."/>
            <person name="Shea T."/>
            <person name="Shenoy N."/>
            <person name="Sisk P."/>
            <person name="Stolte C."/>
            <person name="Sykes S."/>
            <person name="Walk T."/>
            <person name="White J."/>
            <person name="Yandava C."/>
            <person name="Wirth D.F."/>
            <person name="Nusbaum C."/>
            <person name="Birren B."/>
        </authorList>
    </citation>
    <scope>NUCLEOTIDE SEQUENCE [LARGE SCALE GENOMIC DNA]</scope>
    <source>
        <strain evidence="2">RAJ116</strain>
    </source>
</reference>
<organism evidence="1 2">
    <name type="scientific">Plasmodium falciparum RAJ116</name>
    <dbReference type="NCBI Taxonomy" id="580058"/>
    <lineage>
        <taxon>Eukaryota</taxon>
        <taxon>Sar</taxon>
        <taxon>Alveolata</taxon>
        <taxon>Apicomplexa</taxon>
        <taxon>Aconoidasida</taxon>
        <taxon>Haemosporida</taxon>
        <taxon>Plasmodiidae</taxon>
        <taxon>Plasmodium</taxon>
        <taxon>Plasmodium (Laverania)</taxon>
    </lineage>
</organism>
<reference evidence="2" key="1">
    <citation type="submission" date="2015-07" db="EMBL/GenBank/DDBJ databases">
        <title>Annotation of Plasmodium falciparum RAJ116.</title>
        <authorList>
            <consortium name="The Broad Institute Genome Sequencing Platform"/>
            <person name="Volkman S.K."/>
            <person name="Neafsey D.E."/>
            <person name="Dash A.P."/>
            <person name="Chitnis C.E."/>
            <person name="Hartl D.L."/>
            <person name="Young S.K."/>
            <person name="Zeng Q."/>
            <person name="Koehrsen M."/>
            <person name="Alvarado L."/>
            <person name="Berlin A."/>
            <person name="Borenstein D."/>
            <person name="Chapman S.B."/>
            <person name="Chen Z."/>
            <person name="Engels R."/>
            <person name="Freedman E."/>
            <person name="Gellesch M."/>
            <person name="Goldberg J."/>
            <person name="Griggs A."/>
            <person name="Gujja S."/>
            <person name="Heilman E.R."/>
            <person name="Heiman D.I."/>
            <person name="Howarth C."/>
            <person name="Jen D."/>
            <person name="Larson L."/>
            <person name="Mehta T."/>
            <person name="Neiman D."/>
            <person name="Park D."/>
            <person name="Pearson M."/>
            <person name="Roberts A."/>
            <person name="Saif S."/>
            <person name="Shea T."/>
            <person name="Shenoy N."/>
            <person name="Sisk P."/>
            <person name="Stolte C."/>
            <person name="Sykes S."/>
            <person name="Walk T."/>
            <person name="White J."/>
            <person name="Yandava C."/>
            <person name="Haas B."/>
            <person name="Henn M.R."/>
            <person name="Nusbaum C."/>
            <person name="Birren B."/>
        </authorList>
    </citation>
    <scope>NUCLEOTIDE SEQUENCE [LARGE SCALE GENOMIC DNA]</scope>
    <source>
        <strain evidence="2">RAJ116</strain>
    </source>
</reference>
<dbReference type="EMBL" id="GG663831">
    <property type="protein sequence ID" value="KNC35426.1"/>
    <property type="molecule type" value="Genomic_DNA"/>
</dbReference>
<accession>A0A0L0CTB6</accession>
<proteinExistence type="predicted"/>
<gene>
    <name evidence="1" type="ORF">PFLG_00489</name>
</gene>
<evidence type="ECO:0000313" key="1">
    <source>
        <dbReference type="EMBL" id="KNC35426.1"/>
    </source>
</evidence>
<dbReference type="Proteomes" id="UP000054566">
    <property type="component" value="Unassembled WGS sequence"/>
</dbReference>
<evidence type="ECO:0000313" key="2">
    <source>
        <dbReference type="Proteomes" id="UP000054566"/>
    </source>
</evidence>
<protein>
    <submittedName>
        <fullName evidence="1">Uncharacterized protein</fullName>
    </submittedName>
</protein>
<sequence>MMEGNIYKEKKEQGYMKGSNELVKKQAHHNESRFKKFCGDTNIKVDVPNINESLKFLKHDVDNSILNFQYNTMILNEKIERLNDIERQVCIPMHLPISYSINIEENEDINNWINKENMYQNQKQKQVEKITSEENMKEINKINDDVYEINNINYIGDMNEYASVNNYSKDEHDTLLKIINNKNLSENLKDISSNIPYVSCFEKDDIDLLNITIPEYIKNMKNKKNKLNNNTKDKIFIEQSSDDLLLEKIDSANSKKKYLNYNHFFRHPILKNEKIKNIYPIVPYISVWENKYIQGIMDIESDTEQITTSGNQTNKSNDNKFPRLVTFNTKK</sequence>